<feature type="compositionally biased region" description="Basic and acidic residues" evidence="1">
    <location>
        <begin position="24"/>
        <end position="44"/>
    </location>
</feature>
<dbReference type="PhylomeDB" id="B4GPF4"/>
<dbReference type="EMBL" id="CH479186">
    <property type="protein sequence ID" value="EDW39037.1"/>
    <property type="molecule type" value="Genomic_DNA"/>
</dbReference>
<feature type="region of interest" description="Disordered" evidence="1">
    <location>
        <begin position="23"/>
        <end position="44"/>
    </location>
</feature>
<name>B4GPF4_DROPE</name>
<sequence>MYLDTICICSCHTRRGTHANCFESNREKKEAPSEPHNWRPPTERRGAFSNCPADGANDCGALCYLLAARAHRPACLHSHSHSLSLFP</sequence>
<gene>
    <name evidence="2" type="primary">Dper\GL20561</name>
    <name evidence="2" type="ORF">Dper_GL20561</name>
</gene>
<evidence type="ECO:0000313" key="2">
    <source>
        <dbReference type="EMBL" id="EDW39037.1"/>
    </source>
</evidence>
<accession>B4GPF4</accession>
<dbReference type="HOGENOM" id="CLU_2485705_0_0_1"/>
<proteinExistence type="predicted"/>
<evidence type="ECO:0000256" key="1">
    <source>
        <dbReference type="SAM" id="MobiDB-lite"/>
    </source>
</evidence>
<protein>
    <submittedName>
        <fullName evidence="2">GL20561</fullName>
    </submittedName>
</protein>
<dbReference type="AlphaFoldDB" id="B4GPF4"/>
<organism evidence="3">
    <name type="scientific">Drosophila persimilis</name>
    <name type="common">Fruit fly</name>
    <dbReference type="NCBI Taxonomy" id="7234"/>
    <lineage>
        <taxon>Eukaryota</taxon>
        <taxon>Metazoa</taxon>
        <taxon>Ecdysozoa</taxon>
        <taxon>Arthropoda</taxon>
        <taxon>Hexapoda</taxon>
        <taxon>Insecta</taxon>
        <taxon>Pterygota</taxon>
        <taxon>Neoptera</taxon>
        <taxon>Endopterygota</taxon>
        <taxon>Diptera</taxon>
        <taxon>Brachycera</taxon>
        <taxon>Muscomorpha</taxon>
        <taxon>Ephydroidea</taxon>
        <taxon>Drosophilidae</taxon>
        <taxon>Drosophila</taxon>
        <taxon>Sophophora</taxon>
    </lineage>
</organism>
<keyword evidence="3" id="KW-1185">Reference proteome</keyword>
<evidence type="ECO:0000313" key="3">
    <source>
        <dbReference type="Proteomes" id="UP000008744"/>
    </source>
</evidence>
<reference evidence="2 3" key="1">
    <citation type="journal article" date="2007" name="Nature">
        <title>Evolution of genes and genomes on the Drosophila phylogeny.</title>
        <authorList>
            <consortium name="Drosophila 12 Genomes Consortium"/>
            <person name="Clark A.G."/>
            <person name="Eisen M.B."/>
            <person name="Smith D.R."/>
            <person name="Bergman C.M."/>
            <person name="Oliver B."/>
            <person name="Markow T.A."/>
            <person name="Kaufman T.C."/>
            <person name="Kellis M."/>
            <person name="Gelbart W."/>
            <person name="Iyer V.N."/>
            <person name="Pollard D.A."/>
            <person name="Sackton T.B."/>
            <person name="Larracuente A.M."/>
            <person name="Singh N.D."/>
            <person name="Abad J.P."/>
            <person name="Abt D.N."/>
            <person name="Adryan B."/>
            <person name="Aguade M."/>
            <person name="Akashi H."/>
            <person name="Anderson W.W."/>
            <person name="Aquadro C.F."/>
            <person name="Ardell D.H."/>
            <person name="Arguello R."/>
            <person name="Artieri C.G."/>
            <person name="Barbash D.A."/>
            <person name="Barker D."/>
            <person name="Barsanti P."/>
            <person name="Batterham P."/>
            <person name="Batzoglou S."/>
            <person name="Begun D."/>
            <person name="Bhutkar A."/>
            <person name="Blanco E."/>
            <person name="Bosak S.A."/>
            <person name="Bradley R.K."/>
            <person name="Brand A.D."/>
            <person name="Brent M.R."/>
            <person name="Brooks A.N."/>
            <person name="Brown R.H."/>
            <person name="Butlin R.K."/>
            <person name="Caggese C."/>
            <person name="Calvi B.R."/>
            <person name="Bernardo de Carvalho A."/>
            <person name="Caspi A."/>
            <person name="Castrezana S."/>
            <person name="Celniker S.E."/>
            <person name="Chang J.L."/>
            <person name="Chapple C."/>
            <person name="Chatterji S."/>
            <person name="Chinwalla A."/>
            <person name="Civetta A."/>
            <person name="Clifton S.W."/>
            <person name="Comeron J.M."/>
            <person name="Costello J.C."/>
            <person name="Coyne J.A."/>
            <person name="Daub J."/>
            <person name="David R.G."/>
            <person name="Delcher A.L."/>
            <person name="Delehaunty K."/>
            <person name="Do C.B."/>
            <person name="Ebling H."/>
            <person name="Edwards K."/>
            <person name="Eickbush T."/>
            <person name="Evans J.D."/>
            <person name="Filipski A."/>
            <person name="Findeiss S."/>
            <person name="Freyhult E."/>
            <person name="Fulton L."/>
            <person name="Fulton R."/>
            <person name="Garcia A.C."/>
            <person name="Gardiner A."/>
            <person name="Garfield D.A."/>
            <person name="Garvin B.E."/>
            <person name="Gibson G."/>
            <person name="Gilbert D."/>
            <person name="Gnerre S."/>
            <person name="Godfrey J."/>
            <person name="Good R."/>
            <person name="Gotea V."/>
            <person name="Gravely B."/>
            <person name="Greenberg A.J."/>
            <person name="Griffiths-Jones S."/>
            <person name="Gross S."/>
            <person name="Guigo R."/>
            <person name="Gustafson E.A."/>
            <person name="Haerty W."/>
            <person name="Hahn M.W."/>
            <person name="Halligan D.L."/>
            <person name="Halpern A.L."/>
            <person name="Halter G.M."/>
            <person name="Han M.V."/>
            <person name="Heger A."/>
            <person name="Hillier L."/>
            <person name="Hinrichs A.S."/>
            <person name="Holmes I."/>
            <person name="Hoskins R.A."/>
            <person name="Hubisz M.J."/>
            <person name="Hultmark D."/>
            <person name="Huntley M.A."/>
            <person name="Jaffe D.B."/>
            <person name="Jagadeeshan S."/>
            <person name="Jeck W.R."/>
            <person name="Johnson J."/>
            <person name="Jones C.D."/>
            <person name="Jordan W.C."/>
            <person name="Karpen G.H."/>
            <person name="Kataoka E."/>
            <person name="Keightley P.D."/>
            <person name="Kheradpour P."/>
            <person name="Kirkness E.F."/>
            <person name="Koerich L.B."/>
            <person name="Kristiansen K."/>
            <person name="Kudrna D."/>
            <person name="Kulathinal R.J."/>
            <person name="Kumar S."/>
            <person name="Kwok R."/>
            <person name="Lander E."/>
            <person name="Langley C.H."/>
            <person name="Lapoint R."/>
            <person name="Lazzaro B.P."/>
            <person name="Lee S.J."/>
            <person name="Levesque L."/>
            <person name="Li R."/>
            <person name="Lin C.F."/>
            <person name="Lin M.F."/>
            <person name="Lindblad-Toh K."/>
            <person name="Llopart A."/>
            <person name="Long M."/>
            <person name="Low L."/>
            <person name="Lozovsky E."/>
            <person name="Lu J."/>
            <person name="Luo M."/>
            <person name="Machado C.A."/>
            <person name="Makalowski W."/>
            <person name="Marzo M."/>
            <person name="Matsuda M."/>
            <person name="Matzkin L."/>
            <person name="McAllister B."/>
            <person name="McBride C.S."/>
            <person name="McKernan B."/>
            <person name="McKernan K."/>
            <person name="Mendez-Lago M."/>
            <person name="Minx P."/>
            <person name="Mollenhauer M.U."/>
            <person name="Montooth K."/>
            <person name="Mount S.M."/>
            <person name="Mu X."/>
            <person name="Myers E."/>
            <person name="Negre B."/>
            <person name="Newfeld S."/>
            <person name="Nielsen R."/>
            <person name="Noor M.A."/>
            <person name="O'Grady P."/>
            <person name="Pachter L."/>
            <person name="Papaceit M."/>
            <person name="Parisi M.J."/>
            <person name="Parisi M."/>
            <person name="Parts L."/>
            <person name="Pedersen J.S."/>
            <person name="Pesole G."/>
            <person name="Phillippy A.M."/>
            <person name="Ponting C.P."/>
            <person name="Pop M."/>
            <person name="Porcelli D."/>
            <person name="Powell J.R."/>
            <person name="Prohaska S."/>
            <person name="Pruitt K."/>
            <person name="Puig M."/>
            <person name="Quesneville H."/>
            <person name="Ram K.R."/>
            <person name="Rand D."/>
            <person name="Rasmussen M.D."/>
            <person name="Reed L.K."/>
            <person name="Reenan R."/>
            <person name="Reily A."/>
            <person name="Remington K.A."/>
            <person name="Rieger T.T."/>
            <person name="Ritchie M.G."/>
            <person name="Robin C."/>
            <person name="Rogers Y.H."/>
            <person name="Rohde C."/>
            <person name="Rozas J."/>
            <person name="Rubenfield M.J."/>
            <person name="Ruiz A."/>
            <person name="Russo S."/>
            <person name="Salzberg S.L."/>
            <person name="Sanchez-Gracia A."/>
            <person name="Saranga D.J."/>
            <person name="Sato H."/>
            <person name="Schaeffer S.W."/>
            <person name="Schatz M.C."/>
            <person name="Schlenke T."/>
            <person name="Schwartz R."/>
            <person name="Segarra C."/>
            <person name="Singh R.S."/>
            <person name="Sirot L."/>
            <person name="Sirota M."/>
            <person name="Sisneros N.B."/>
            <person name="Smith C.D."/>
            <person name="Smith T.F."/>
            <person name="Spieth J."/>
            <person name="Stage D.E."/>
            <person name="Stark A."/>
            <person name="Stephan W."/>
            <person name="Strausberg R.L."/>
            <person name="Strempel S."/>
            <person name="Sturgill D."/>
            <person name="Sutton G."/>
            <person name="Sutton G.G."/>
            <person name="Tao W."/>
            <person name="Teichmann S."/>
            <person name="Tobari Y.N."/>
            <person name="Tomimura Y."/>
            <person name="Tsolas J.M."/>
            <person name="Valente V.L."/>
            <person name="Venter E."/>
            <person name="Venter J.C."/>
            <person name="Vicario S."/>
            <person name="Vieira F.G."/>
            <person name="Vilella A.J."/>
            <person name="Villasante A."/>
            <person name="Walenz B."/>
            <person name="Wang J."/>
            <person name="Wasserman M."/>
            <person name="Watts T."/>
            <person name="Wilson D."/>
            <person name="Wilson R.K."/>
            <person name="Wing R.A."/>
            <person name="Wolfner M.F."/>
            <person name="Wong A."/>
            <person name="Wong G.K."/>
            <person name="Wu C.I."/>
            <person name="Wu G."/>
            <person name="Yamamoto D."/>
            <person name="Yang H.P."/>
            <person name="Yang S.P."/>
            <person name="Yorke J.A."/>
            <person name="Yoshida K."/>
            <person name="Zdobnov E."/>
            <person name="Zhang P."/>
            <person name="Zhang Y."/>
            <person name="Zimin A.V."/>
            <person name="Baldwin J."/>
            <person name="Abdouelleil A."/>
            <person name="Abdulkadir J."/>
            <person name="Abebe A."/>
            <person name="Abera B."/>
            <person name="Abreu J."/>
            <person name="Acer S.C."/>
            <person name="Aftuck L."/>
            <person name="Alexander A."/>
            <person name="An P."/>
            <person name="Anderson E."/>
            <person name="Anderson S."/>
            <person name="Arachi H."/>
            <person name="Azer M."/>
            <person name="Bachantsang P."/>
            <person name="Barry A."/>
            <person name="Bayul T."/>
            <person name="Berlin A."/>
            <person name="Bessette D."/>
            <person name="Bloom T."/>
            <person name="Blye J."/>
            <person name="Boguslavskiy L."/>
            <person name="Bonnet C."/>
            <person name="Boukhgalter B."/>
            <person name="Bourzgui I."/>
            <person name="Brown A."/>
            <person name="Cahill P."/>
            <person name="Channer S."/>
            <person name="Cheshatsang Y."/>
            <person name="Chuda L."/>
            <person name="Citroen M."/>
            <person name="Collymore A."/>
            <person name="Cooke P."/>
            <person name="Costello M."/>
            <person name="D'Aco K."/>
            <person name="Daza R."/>
            <person name="De Haan G."/>
            <person name="DeGray S."/>
            <person name="DeMaso C."/>
            <person name="Dhargay N."/>
            <person name="Dooley K."/>
            <person name="Dooley E."/>
            <person name="Doricent M."/>
            <person name="Dorje P."/>
            <person name="Dorjee K."/>
            <person name="Dupes A."/>
            <person name="Elong R."/>
            <person name="Falk J."/>
            <person name="Farina A."/>
            <person name="Faro S."/>
            <person name="Ferguson D."/>
            <person name="Fisher S."/>
            <person name="Foley C.D."/>
            <person name="Franke A."/>
            <person name="Friedrich D."/>
            <person name="Gadbois L."/>
            <person name="Gearin G."/>
            <person name="Gearin C.R."/>
            <person name="Giannoukos G."/>
            <person name="Goode T."/>
            <person name="Graham J."/>
            <person name="Grandbois E."/>
            <person name="Grewal S."/>
            <person name="Gyaltsen K."/>
            <person name="Hafez N."/>
            <person name="Hagos B."/>
            <person name="Hall J."/>
            <person name="Henson C."/>
            <person name="Hollinger A."/>
            <person name="Honan T."/>
            <person name="Huard M.D."/>
            <person name="Hughes L."/>
            <person name="Hurhula B."/>
            <person name="Husby M.E."/>
            <person name="Kamat A."/>
            <person name="Kanga B."/>
            <person name="Kashin S."/>
            <person name="Khazanovich D."/>
            <person name="Kisner P."/>
            <person name="Lance K."/>
            <person name="Lara M."/>
            <person name="Lee W."/>
            <person name="Lennon N."/>
            <person name="Letendre F."/>
            <person name="LeVine R."/>
            <person name="Lipovsky A."/>
            <person name="Liu X."/>
            <person name="Liu J."/>
            <person name="Liu S."/>
            <person name="Lokyitsang T."/>
            <person name="Lokyitsang Y."/>
            <person name="Lubonja R."/>
            <person name="Lui A."/>
            <person name="MacDonald P."/>
            <person name="Magnisalis V."/>
            <person name="Maru K."/>
            <person name="Matthews C."/>
            <person name="McCusker W."/>
            <person name="McDonough S."/>
            <person name="Mehta T."/>
            <person name="Meldrim J."/>
            <person name="Meneus L."/>
            <person name="Mihai O."/>
            <person name="Mihalev A."/>
            <person name="Mihova T."/>
            <person name="Mittelman R."/>
            <person name="Mlenga V."/>
            <person name="Montmayeur A."/>
            <person name="Mulrain L."/>
            <person name="Navidi A."/>
            <person name="Naylor J."/>
            <person name="Negash T."/>
            <person name="Nguyen T."/>
            <person name="Nguyen N."/>
            <person name="Nicol R."/>
            <person name="Norbu C."/>
            <person name="Norbu N."/>
            <person name="Novod N."/>
            <person name="O'Neill B."/>
            <person name="Osman S."/>
            <person name="Markiewicz E."/>
            <person name="Oyono O.L."/>
            <person name="Patti C."/>
            <person name="Phunkhang P."/>
            <person name="Pierre F."/>
            <person name="Priest M."/>
            <person name="Raghuraman S."/>
            <person name="Rege F."/>
            <person name="Reyes R."/>
            <person name="Rise C."/>
            <person name="Rogov P."/>
            <person name="Ross K."/>
            <person name="Ryan E."/>
            <person name="Settipalli S."/>
            <person name="Shea T."/>
            <person name="Sherpa N."/>
            <person name="Shi L."/>
            <person name="Shih D."/>
            <person name="Sparrow T."/>
            <person name="Spaulding J."/>
            <person name="Stalker J."/>
            <person name="Stange-Thomann N."/>
            <person name="Stavropoulos S."/>
            <person name="Stone C."/>
            <person name="Strader C."/>
            <person name="Tesfaye S."/>
            <person name="Thomson T."/>
            <person name="Thoulutsang Y."/>
            <person name="Thoulutsang D."/>
            <person name="Topham K."/>
            <person name="Topping I."/>
            <person name="Tsamla T."/>
            <person name="Vassiliev H."/>
            <person name="Vo A."/>
            <person name="Wangchuk T."/>
            <person name="Wangdi T."/>
            <person name="Weiand M."/>
            <person name="Wilkinson J."/>
            <person name="Wilson A."/>
            <person name="Yadav S."/>
            <person name="Young G."/>
            <person name="Yu Q."/>
            <person name="Zembek L."/>
            <person name="Zhong D."/>
            <person name="Zimmer A."/>
            <person name="Zwirko Z."/>
            <person name="Jaffe D.B."/>
            <person name="Alvarez P."/>
            <person name="Brockman W."/>
            <person name="Butler J."/>
            <person name="Chin C."/>
            <person name="Gnerre S."/>
            <person name="Grabherr M."/>
            <person name="Kleber M."/>
            <person name="Mauceli E."/>
            <person name="MacCallum I."/>
        </authorList>
    </citation>
    <scope>NUCLEOTIDE SEQUENCE [LARGE SCALE GENOMIC DNA]</scope>
    <source>
        <strain evidence="3">MSH-3 / Tucson 14011-0111.49</strain>
    </source>
</reference>
<dbReference type="Proteomes" id="UP000008744">
    <property type="component" value="Unassembled WGS sequence"/>
</dbReference>